<dbReference type="PATRIC" id="fig|2162.10.peg.173"/>
<gene>
    <name evidence="2" type="ORF">BRM9_0199</name>
    <name evidence="3" type="ORF">DSM1535_1515</name>
    <name evidence="4" type="ORF">MB9_0164</name>
</gene>
<dbReference type="Pfam" id="PF02579">
    <property type="entry name" value="Nitro_FeMo-Co"/>
    <property type="match status" value="1"/>
</dbReference>
<evidence type="ECO:0000259" key="1">
    <source>
        <dbReference type="Pfam" id="PF02579"/>
    </source>
</evidence>
<dbReference type="RefSeq" id="WP_048072998.1">
    <property type="nucleotide sequence ID" value="NZ_CP006933.1"/>
</dbReference>
<evidence type="ECO:0000313" key="2">
    <source>
        <dbReference type="EMBL" id="AIS31028.1"/>
    </source>
</evidence>
<dbReference type="EMBL" id="LN515531">
    <property type="protein sequence ID" value="CEA13848.1"/>
    <property type="molecule type" value="Genomic_DNA"/>
</dbReference>
<dbReference type="InterPro" id="IPR036105">
    <property type="entry name" value="DiNase_FeMo-co_biosyn_sf"/>
</dbReference>
<dbReference type="AlphaFoldDB" id="A0A090I3L2"/>
<keyword evidence="5" id="KW-1185">Reference proteome</keyword>
<dbReference type="EMBL" id="LN734822">
    <property type="protein sequence ID" value="CEL23820.1"/>
    <property type="molecule type" value="Genomic_DNA"/>
</dbReference>
<reference evidence="4" key="3">
    <citation type="submission" date="2014-09" db="EMBL/GenBank/DDBJ databases">
        <authorList>
            <person name="Bishop-Lilly K.A."/>
            <person name="Broomall S.M."/>
            <person name="Chain P.S."/>
            <person name="Chertkov O."/>
            <person name="Coyne S.R."/>
            <person name="Daligault H.E."/>
            <person name="Davenport K.W."/>
            <person name="Erkkila T."/>
            <person name="Frey K.G."/>
            <person name="Gibbons H.S."/>
            <person name="Gu W."/>
            <person name="Jaissle J."/>
            <person name="Johnson S.L."/>
            <person name="Koroleva G.I."/>
            <person name="Ladner J.T."/>
            <person name="Lo C.-C."/>
            <person name="Minogue T.D."/>
            <person name="Munk C."/>
            <person name="Palacios G.F."/>
            <person name="Redden C.L."/>
            <person name="Rosenzweig C.N."/>
            <person name="Scholz M.B."/>
            <person name="Teshima H."/>
            <person name="Xu Y."/>
        </authorList>
    </citation>
    <scope>NUCLEOTIDE SEQUENCE</scope>
    <source>
        <strain evidence="4">Mb9</strain>
    </source>
</reference>
<accession>A0A090I3L2</accession>
<dbReference type="STRING" id="2162.BRM9_0199"/>
<evidence type="ECO:0000313" key="3">
    <source>
        <dbReference type="EMBL" id="CEA13848.1"/>
    </source>
</evidence>
<dbReference type="InterPro" id="IPR003731">
    <property type="entry name" value="Di-Nase_FeMo-co_biosynth"/>
</dbReference>
<dbReference type="GeneID" id="26738433"/>
<organism evidence="3">
    <name type="scientific">Methanobacterium formicicum</name>
    <dbReference type="NCBI Taxonomy" id="2162"/>
    <lineage>
        <taxon>Archaea</taxon>
        <taxon>Methanobacteriati</taxon>
        <taxon>Methanobacteriota</taxon>
        <taxon>Methanomada group</taxon>
        <taxon>Methanobacteria</taxon>
        <taxon>Methanobacteriales</taxon>
        <taxon>Methanobacteriaceae</taxon>
        <taxon>Methanobacterium</taxon>
    </lineage>
</organism>
<dbReference type="PANTHER" id="PTHR33937">
    <property type="entry name" value="IRON-MOLYBDENUM PROTEIN-RELATED-RELATED"/>
    <property type="match status" value="1"/>
</dbReference>
<reference evidence="3" key="2">
    <citation type="submission" date="2014-08" db="EMBL/GenBank/DDBJ databases">
        <authorList>
            <person name="Wibberg D."/>
        </authorList>
    </citation>
    <scope>NUCLEOTIDE SEQUENCE</scope>
</reference>
<name>A0A090I3L2_METFO</name>
<protein>
    <submittedName>
        <fullName evidence="2">Dinitrogenase iron-molybdenum cofactor biosynthesis protein</fullName>
    </submittedName>
</protein>
<dbReference type="PANTHER" id="PTHR33937:SF2">
    <property type="entry name" value="DINITROGENASE IRON-MOLYBDENUM COFACTOR BIOSYNTHESIS DOMAIN-CONTAINING PROTEIN"/>
    <property type="match status" value="1"/>
</dbReference>
<dbReference type="EMBL" id="CP006933">
    <property type="protein sequence ID" value="AIS31028.1"/>
    <property type="molecule type" value="Genomic_DNA"/>
</dbReference>
<dbReference type="OrthoDB" id="85838at2157"/>
<sequence>MKIAVASSDGKTVNQHFGQACHFLIFQIGKKGLEFIELREKSKKPVYDHEYRWKRGLDVIKDCKVIFCRRIGEEPRKELEELGIEVVESKKETIPGAITQYLTLMINGIKLEGKTEH</sequence>
<dbReference type="Proteomes" id="UP000062768">
    <property type="component" value="Chromosome I"/>
</dbReference>
<feature type="domain" description="Dinitrogenase iron-molybdenum cofactor biosynthesis" evidence="1">
    <location>
        <begin position="9"/>
        <end position="102"/>
    </location>
</feature>
<evidence type="ECO:0000313" key="4">
    <source>
        <dbReference type="EMBL" id="CEL23820.1"/>
    </source>
</evidence>
<reference evidence="2" key="1">
    <citation type="submission" date="2013-12" db="EMBL/GenBank/DDBJ databases">
        <title>The complete genome sequence of Methanobacterium sp. BRM9.</title>
        <authorList>
            <consortium name="Pastoral Greenhouse Gas Research Consortium"/>
            <person name="Kelly W.J."/>
            <person name="Leahy S.C."/>
            <person name="Perry R."/>
            <person name="Li D."/>
            <person name="Altermann E."/>
            <person name="Lambie S.C."/>
            <person name="Attwood G.T."/>
        </authorList>
    </citation>
    <scope>NUCLEOTIDE SEQUENCE [LARGE SCALE GENOMIC DNA]</scope>
    <source>
        <strain evidence="2">BRM9</strain>
    </source>
</reference>
<dbReference type="SUPFAM" id="SSF53146">
    <property type="entry name" value="Nitrogenase accessory factor-like"/>
    <property type="match status" value="1"/>
</dbReference>
<dbReference type="Gene3D" id="3.30.420.130">
    <property type="entry name" value="Dinitrogenase iron-molybdenum cofactor biosynthesis domain"/>
    <property type="match status" value="1"/>
</dbReference>
<dbReference type="Proteomes" id="UP000029661">
    <property type="component" value="Chromosome"/>
</dbReference>
<evidence type="ECO:0000313" key="5">
    <source>
        <dbReference type="Proteomes" id="UP000062768"/>
    </source>
</evidence>
<dbReference type="InterPro" id="IPR051840">
    <property type="entry name" value="NifX/NifY_domain"/>
</dbReference>
<dbReference type="KEGG" id="mfc:BRM9_0199"/>
<proteinExistence type="predicted"/>
<dbReference type="KEGG" id="mfi:DSM1535_1515"/>